<accession>A0A481ZAK1</accession>
<name>A0A481ZAK1_9VIRU</name>
<evidence type="ECO:0000313" key="2">
    <source>
        <dbReference type="EMBL" id="QBK92953.1"/>
    </source>
</evidence>
<proteinExistence type="predicted"/>
<protein>
    <submittedName>
        <fullName evidence="2">Uncharacterized protein</fullName>
    </submittedName>
</protein>
<organism evidence="2">
    <name type="scientific">Pithovirus LCPAC403</name>
    <dbReference type="NCBI Taxonomy" id="2506596"/>
    <lineage>
        <taxon>Viruses</taxon>
        <taxon>Pithoviruses</taxon>
    </lineage>
</organism>
<gene>
    <name evidence="2" type="ORF">LCPAC403_00870</name>
</gene>
<feature type="region of interest" description="Disordered" evidence="1">
    <location>
        <begin position="402"/>
        <end position="427"/>
    </location>
</feature>
<dbReference type="EMBL" id="MK500588">
    <property type="protein sequence ID" value="QBK92953.1"/>
    <property type="molecule type" value="Genomic_DNA"/>
</dbReference>
<sequence length="551" mass="64292">MKMSYFNPNFKQKKIIDFIEQNDISIIISHTIPIFLKELYENVKITGLDLSRETLLRNFTKDVPDMIVMTDAHIFDLEGLMIIKIAKKLVLISSVEPAFDANVEILDLRENVNNGVRYHGFLVSDDEVLSEIYKYTFSPSFTDGKNFILYTPDVWKYVNLLEERFNREPPEYNLDRWKNNYSPKKVIIMMKETYKENDISKIIVLSEFMKVSRVSVVFDLMTKNVPLKSVFGTKLPVEKIEINITKLEARQRAGEGICYRFCSEKHFDCLKEKDCNITLNMMSYTKLIDYGINPLLIFEFRMMVEECGLVEKGRVTPMYRFIRDSGLSLESGMVLWKCRDNESVMLIASVETLTKPYEYFNFPKKYGQSDSDFLVSTNKFKLNLLKRYSGRDDLETVNNVLNEESKREPDTSDLKRPESTYLDDDGRPPLELLVSNNNFIIPPRHREYNVRKIRLNAVISLYRYLLRYVKGKKYMNVETNIREEYWNVGELDDTEITNVTLLDGGDIPIFGNYEENFTISKYSVTSVNLDRPLRLSILNYVGGSVNNLLVP</sequence>
<reference evidence="2" key="1">
    <citation type="journal article" date="2019" name="MBio">
        <title>Virus Genomes from Deep Sea Sediments Expand the Ocean Megavirome and Support Independent Origins of Viral Gigantism.</title>
        <authorList>
            <person name="Backstrom D."/>
            <person name="Yutin N."/>
            <person name="Jorgensen S.L."/>
            <person name="Dharamshi J."/>
            <person name="Homa F."/>
            <person name="Zaremba-Niedwiedzka K."/>
            <person name="Spang A."/>
            <person name="Wolf Y.I."/>
            <person name="Koonin E.V."/>
            <person name="Ettema T.J."/>
        </authorList>
    </citation>
    <scope>NUCLEOTIDE SEQUENCE</scope>
</reference>
<evidence type="ECO:0000256" key="1">
    <source>
        <dbReference type="SAM" id="MobiDB-lite"/>
    </source>
</evidence>
<feature type="compositionally biased region" description="Basic and acidic residues" evidence="1">
    <location>
        <begin position="403"/>
        <end position="427"/>
    </location>
</feature>